<evidence type="ECO:0000313" key="2">
    <source>
        <dbReference type="Proteomes" id="UP000772618"/>
    </source>
</evidence>
<evidence type="ECO:0000313" key="1">
    <source>
        <dbReference type="EMBL" id="MBT1706309.1"/>
    </source>
</evidence>
<keyword evidence="2" id="KW-1185">Reference proteome</keyword>
<dbReference type="EMBL" id="JAHESD010000098">
    <property type="protein sequence ID" value="MBT1706309.1"/>
    <property type="molecule type" value="Genomic_DNA"/>
</dbReference>
<reference evidence="1 2" key="1">
    <citation type="submission" date="2021-05" db="EMBL/GenBank/DDBJ databases">
        <title>A Polyphasic approach of four new species of the genus Ohtaekwangia: Ohtaekwangia histidinii sp. nov., Ohtaekwangia cretensis sp. nov., Ohtaekwangia indiensis sp. nov., Ohtaekwangia reichenbachii sp. nov. from diverse environment.</title>
        <authorList>
            <person name="Octaviana S."/>
        </authorList>
    </citation>
    <scope>NUCLEOTIDE SEQUENCE [LARGE SCALE GENOMIC DNA]</scope>
    <source>
        <strain evidence="1 2">PWU20</strain>
    </source>
</reference>
<evidence type="ECO:0008006" key="3">
    <source>
        <dbReference type="Google" id="ProtNLM"/>
    </source>
</evidence>
<gene>
    <name evidence="1" type="ORF">KK060_23725</name>
</gene>
<name>A0ABS5W005_9BACT</name>
<accession>A0ABS5W005</accession>
<protein>
    <recommendedName>
        <fullName evidence="3">Cytochrome P460 domain-containing protein</fullName>
    </recommendedName>
</protein>
<dbReference type="PROSITE" id="PS51257">
    <property type="entry name" value="PROKAR_LIPOPROTEIN"/>
    <property type="match status" value="1"/>
</dbReference>
<dbReference type="Proteomes" id="UP000772618">
    <property type="component" value="Unassembled WGS sequence"/>
</dbReference>
<sequence length="151" mass="16899">MKKFNKLAFVISLLVAGCTNEHRHDVYNESASLINVSEIGFNPLEGNMIATFISAHDTTMSTLYGNNAAAHHAAHQAPYTDGDILSLVTWKQREDPYWFGGNIPGYVALIEIVRFESDGPVYSIHADELPESHDTEKRIKFMTGIQRSEFP</sequence>
<dbReference type="RefSeq" id="WP_254157518.1">
    <property type="nucleotide sequence ID" value="NZ_JAHESD010000098.1"/>
</dbReference>
<comment type="caution">
    <text evidence="1">The sequence shown here is derived from an EMBL/GenBank/DDBJ whole genome shotgun (WGS) entry which is preliminary data.</text>
</comment>
<organism evidence="1 2">
    <name type="scientific">Chryseosolibacter indicus</name>
    <dbReference type="NCBI Taxonomy" id="2782351"/>
    <lineage>
        <taxon>Bacteria</taxon>
        <taxon>Pseudomonadati</taxon>
        <taxon>Bacteroidota</taxon>
        <taxon>Cytophagia</taxon>
        <taxon>Cytophagales</taxon>
        <taxon>Chryseotaleaceae</taxon>
        <taxon>Chryseosolibacter</taxon>
    </lineage>
</organism>
<proteinExistence type="predicted"/>